<feature type="transmembrane region" description="Helical" evidence="2">
    <location>
        <begin position="404"/>
        <end position="426"/>
    </location>
</feature>
<gene>
    <name evidence="3" type="ORF">KI387_023393</name>
</gene>
<feature type="transmembrane region" description="Helical" evidence="2">
    <location>
        <begin position="158"/>
        <end position="177"/>
    </location>
</feature>
<reference evidence="3 4" key="1">
    <citation type="journal article" date="2021" name="Nat. Plants">
        <title>The Taxus genome provides insights into paclitaxel biosynthesis.</title>
        <authorList>
            <person name="Xiong X."/>
            <person name="Gou J."/>
            <person name="Liao Q."/>
            <person name="Li Y."/>
            <person name="Zhou Q."/>
            <person name="Bi G."/>
            <person name="Li C."/>
            <person name="Du R."/>
            <person name="Wang X."/>
            <person name="Sun T."/>
            <person name="Guo L."/>
            <person name="Liang H."/>
            <person name="Lu P."/>
            <person name="Wu Y."/>
            <person name="Zhang Z."/>
            <person name="Ro D.K."/>
            <person name="Shang Y."/>
            <person name="Huang S."/>
            <person name="Yan J."/>
        </authorList>
    </citation>
    <scope>NUCLEOTIDE SEQUENCE [LARGE SCALE GENOMIC DNA]</scope>
    <source>
        <strain evidence="3">Ta-2019</strain>
    </source>
</reference>
<keyword evidence="4" id="KW-1185">Reference proteome</keyword>
<feature type="compositionally biased region" description="Polar residues" evidence="1">
    <location>
        <begin position="634"/>
        <end position="658"/>
    </location>
</feature>
<organism evidence="3 4">
    <name type="scientific">Taxus chinensis</name>
    <name type="common">Chinese yew</name>
    <name type="synonym">Taxus wallichiana var. chinensis</name>
    <dbReference type="NCBI Taxonomy" id="29808"/>
    <lineage>
        <taxon>Eukaryota</taxon>
        <taxon>Viridiplantae</taxon>
        <taxon>Streptophyta</taxon>
        <taxon>Embryophyta</taxon>
        <taxon>Tracheophyta</taxon>
        <taxon>Spermatophyta</taxon>
        <taxon>Pinopsida</taxon>
        <taxon>Pinidae</taxon>
        <taxon>Conifers II</taxon>
        <taxon>Cupressales</taxon>
        <taxon>Taxaceae</taxon>
        <taxon>Taxus</taxon>
    </lineage>
</organism>
<feature type="transmembrane region" description="Helical" evidence="2">
    <location>
        <begin position="126"/>
        <end position="146"/>
    </location>
</feature>
<sequence>MFLTRTLKARTWIFQNSGESDDCVEPNRCTTVWDWSELTRCITHYVMVENCKLNYTGNVLCSISFRYENDEALKPYMAGRSRVEAAVSLVHWPVWSSGKLLSAYFVVLPLRDEGAISLGLGRLPGLFMASLALTLIAAPASTYVFSLPHLSKGKALVLMHRFFGASLILFFILYSALSMSPSHYFAKALLRWPLIYDTKQKADEENENSPHSNGLENHGWCYISLRISFYLWVALLNLVTISATWARVIDSMNSESGSRLIGFVGAGATLGQLCGSLLAVAMAQLGSFLLLFSALLMELAARSSVGIGHDETHNPRELSLRSESVNQSIEHSSETTNRLTASSMKHKFSAMLDGLQLIFASTYLLHVCCFMWLTAVVSSLFYFQKTSVVATAVANALDRRRMFAQVNSFTAIFILMGQLTLTGQILTSAGVTAAICAAPVVAFANMITIAIWPTWIMVAISETLRKVLNYVLTRPGREVLFTVVTRDEKYKAKVCMDVLVQRLGDAAAAGIYKILQGSLNKGPSAIALCALPFGYHCYIHTGMNLANTRADFPLANTSDYTKNPGVLHYAQIYINLDLDRPLFDLIILDMEGFEWKQPKDYDNIPFCCRICHEHGHLASVCPKQEASPPLHPPANQNPKQQITHTNQQASSSISSLGKTSDLTTTLPPTSFQIFIHLQRKTIV</sequence>
<feature type="transmembrane region" description="Helical" evidence="2">
    <location>
        <begin position="432"/>
        <end position="458"/>
    </location>
</feature>
<dbReference type="AlphaFoldDB" id="A0AA38L803"/>
<keyword evidence="2" id="KW-0472">Membrane</keyword>
<evidence type="ECO:0000313" key="4">
    <source>
        <dbReference type="Proteomes" id="UP000824469"/>
    </source>
</evidence>
<name>A0AA38L803_TAXCH</name>
<feature type="transmembrane region" description="Helical" evidence="2">
    <location>
        <begin position="83"/>
        <end position="106"/>
    </location>
</feature>
<accession>A0AA38L803</accession>
<dbReference type="Proteomes" id="UP000824469">
    <property type="component" value="Unassembled WGS sequence"/>
</dbReference>
<feature type="compositionally biased region" description="Polar residues" evidence="1">
    <location>
        <begin position="321"/>
        <end position="338"/>
    </location>
</feature>
<evidence type="ECO:0000313" key="3">
    <source>
        <dbReference type="EMBL" id="KAH9314766.1"/>
    </source>
</evidence>
<feature type="transmembrane region" description="Helical" evidence="2">
    <location>
        <begin position="260"/>
        <end position="292"/>
    </location>
</feature>
<comment type="caution">
    <text evidence="3">The sequence shown here is derived from an EMBL/GenBank/DDBJ whole genome shotgun (WGS) entry which is preliminary data.</text>
</comment>
<protein>
    <submittedName>
        <fullName evidence="3">Uncharacterized protein</fullName>
    </submittedName>
</protein>
<feature type="region of interest" description="Disordered" evidence="1">
    <location>
        <begin position="319"/>
        <end position="338"/>
    </location>
</feature>
<proteinExistence type="predicted"/>
<evidence type="ECO:0000256" key="2">
    <source>
        <dbReference type="SAM" id="Phobius"/>
    </source>
</evidence>
<feature type="region of interest" description="Disordered" evidence="1">
    <location>
        <begin position="622"/>
        <end position="660"/>
    </location>
</feature>
<dbReference type="PANTHER" id="PTHR43596:SF1">
    <property type="entry name" value="ADP,ATP CARRIER PROTEIN"/>
    <property type="match status" value="1"/>
</dbReference>
<keyword evidence="2" id="KW-1133">Transmembrane helix</keyword>
<dbReference type="PANTHER" id="PTHR43596">
    <property type="entry name" value="ADP,ATP CARRIER PROTEIN"/>
    <property type="match status" value="1"/>
</dbReference>
<feature type="transmembrane region" description="Helical" evidence="2">
    <location>
        <begin position="229"/>
        <end position="248"/>
    </location>
</feature>
<feature type="transmembrane region" description="Helical" evidence="2">
    <location>
        <begin position="357"/>
        <end position="383"/>
    </location>
</feature>
<keyword evidence="2" id="KW-0812">Transmembrane</keyword>
<dbReference type="EMBL" id="JAHRHJ020000005">
    <property type="protein sequence ID" value="KAH9314766.1"/>
    <property type="molecule type" value="Genomic_DNA"/>
</dbReference>
<evidence type="ECO:0000256" key="1">
    <source>
        <dbReference type="SAM" id="MobiDB-lite"/>
    </source>
</evidence>